<sequence>MQHAPEPVKQCLSAELHAARMALEAALAEEAEGLRSAFSLAATGAPKAQVQRAMQASDAGRMKKVKVLQQVRLLRAGPPQ</sequence>
<proteinExistence type="predicted"/>
<dbReference type="Proteomes" id="UP000318199">
    <property type="component" value="Unassembled WGS sequence"/>
</dbReference>
<name>A0A562ZQ68_9BURK</name>
<dbReference type="AlphaFoldDB" id="A0A562ZQ68"/>
<gene>
    <name evidence="1" type="ORF">FN976_14095</name>
</gene>
<reference evidence="1 2" key="1">
    <citation type="submission" date="2019-07" db="EMBL/GenBank/DDBJ databases">
        <title>Caenimonas sedimenti sp. nov., isolated from activated sludge.</title>
        <authorList>
            <person name="Xu J."/>
        </authorList>
    </citation>
    <scope>NUCLEOTIDE SEQUENCE [LARGE SCALE GENOMIC DNA]</scope>
    <source>
        <strain evidence="1 2">HX-9-20</strain>
    </source>
</reference>
<keyword evidence="2" id="KW-1185">Reference proteome</keyword>
<evidence type="ECO:0000313" key="2">
    <source>
        <dbReference type="Proteomes" id="UP000318199"/>
    </source>
</evidence>
<accession>A0A562ZQ68</accession>
<organism evidence="1 2">
    <name type="scientific">Caenimonas sedimenti</name>
    <dbReference type="NCBI Taxonomy" id="2596921"/>
    <lineage>
        <taxon>Bacteria</taxon>
        <taxon>Pseudomonadati</taxon>
        <taxon>Pseudomonadota</taxon>
        <taxon>Betaproteobacteria</taxon>
        <taxon>Burkholderiales</taxon>
        <taxon>Comamonadaceae</taxon>
        <taxon>Caenimonas</taxon>
    </lineage>
</organism>
<dbReference type="EMBL" id="VOBQ01000011">
    <property type="protein sequence ID" value="TWO70683.1"/>
    <property type="molecule type" value="Genomic_DNA"/>
</dbReference>
<comment type="caution">
    <text evidence="1">The sequence shown here is derived from an EMBL/GenBank/DDBJ whole genome shotgun (WGS) entry which is preliminary data.</text>
</comment>
<evidence type="ECO:0000313" key="1">
    <source>
        <dbReference type="EMBL" id="TWO70683.1"/>
    </source>
</evidence>
<protein>
    <submittedName>
        <fullName evidence="1">Uncharacterized protein</fullName>
    </submittedName>
</protein>